<reference evidence="14" key="2">
    <citation type="journal article" date="2022" name="Res Sq">
        <title>Comparative Genomics Reveals Insights into the Divergent Evolution of Astigmatic Mites and Household Pest Adaptations.</title>
        <authorList>
            <person name="Xiong Q."/>
            <person name="Wan A.T.-Y."/>
            <person name="Liu X.-Y."/>
            <person name="Fung C.S.-H."/>
            <person name="Xiao X."/>
            <person name="Malainual N."/>
            <person name="Hou J."/>
            <person name="Wang L."/>
            <person name="Wang M."/>
            <person name="Yang K."/>
            <person name="Cui Y."/>
            <person name="Leung E."/>
            <person name="Nong W."/>
            <person name="Shin S.-K."/>
            <person name="Au S."/>
            <person name="Jeong K.Y."/>
            <person name="Chew F.T."/>
            <person name="Hui J."/>
            <person name="Leung T.F."/>
            <person name="Tungtrongchitr A."/>
            <person name="Zhong N."/>
            <person name="Liu Z."/>
            <person name="Tsui S."/>
        </authorList>
    </citation>
    <scope>NUCLEOTIDE SEQUENCE</scope>
    <source>
        <strain evidence="14">Derf</strain>
        <tissue evidence="14">Whole organism</tissue>
    </source>
</reference>
<name>A0A922HP32_DERFA</name>
<evidence type="ECO:0000256" key="7">
    <source>
        <dbReference type="ARBA" id="ARBA00022691"/>
    </source>
</evidence>
<evidence type="ECO:0000256" key="5">
    <source>
        <dbReference type="ARBA" id="ARBA00022603"/>
    </source>
</evidence>
<evidence type="ECO:0000256" key="1">
    <source>
        <dbReference type="ARBA" id="ARBA00002778"/>
    </source>
</evidence>
<keyword evidence="15" id="KW-1185">Reference proteome</keyword>
<dbReference type="InterPro" id="IPR029063">
    <property type="entry name" value="SAM-dependent_MTases_sf"/>
</dbReference>
<comment type="catalytic activity">
    <reaction evidence="9 11">
        <text>uridine(44) in tRNA(Ser) + S-adenosyl-L-methionine = 2'-O-methyluridine(44) in tRNA(Ser) + S-adenosyl-L-homocysteine + H(+)</text>
        <dbReference type="Rhea" id="RHEA:43100"/>
        <dbReference type="Rhea" id="RHEA-COMP:10339"/>
        <dbReference type="Rhea" id="RHEA-COMP:10340"/>
        <dbReference type="ChEBI" id="CHEBI:15378"/>
        <dbReference type="ChEBI" id="CHEBI:57856"/>
        <dbReference type="ChEBI" id="CHEBI:59789"/>
        <dbReference type="ChEBI" id="CHEBI:65315"/>
        <dbReference type="ChEBI" id="CHEBI:74478"/>
        <dbReference type="EC" id="2.1.1.211"/>
    </reaction>
</comment>
<comment type="function">
    <text evidence="1">Probable adenosyl-L-methionine (AdoMet)-dependent tRNA (uracil-O(2)-)-methyltransferase.</text>
</comment>
<keyword evidence="6 11" id="KW-0808">Transferase</keyword>
<dbReference type="PROSITE" id="PS50103">
    <property type="entry name" value="ZF_C3H1"/>
    <property type="match status" value="1"/>
</dbReference>
<dbReference type="InterPro" id="IPR000571">
    <property type="entry name" value="Znf_CCCH"/>
</dbReference>
<reference evidence="14" key="1">
    <citation type="submission" date="2013-05" db="EMBL/GenBank/DDBJ databases">
        <authorList>
            <person name="Yim A.K.Y."/>
            <person name="Chan T.F."/>
            <person name="Ji K.M."/>
            <person name="Liu X.Y."/>
            <person name="Zhou J.W."/>
            <person name="Li R.Q."/>
            <person name="Yang K.Y."/>
            <person name="Li J."/>
            <person name="Li M."/>
            <person name="Law P.T.W."/>
            <person name="Wu Y.L."/>
            <person name="Cai Z.L."/>
            <person name="Qin H."/>
            <person name="Bao Y."/>
            <person name="Leung R.K.K."/>
            <person name="Ng P.K.S."/>
            <person name="Zou J."/>
            <person name="Zhong X.J."/>
            <person name="Ran P.X."/>
            <person name="Zhong N.S."/>
            <person name="Liu Z.G."/>
            <person name="Tsui S.K.W."/>
        </authorList>
    </citation>
    <scope>NUCLEOTIDE SEQUENCE</scope>
    <source>
        <strain evidence="14">Derf</strain>
        <tissue evidence="14">Whole organism</tissue>
    </source>
</reference>
<evidence type="ECO:0000256" key="12">
    <source>
        <dbReference type="SAM" id="MobiDB-lite"/>
    </source>
</evidence>
<evidence type="ECO:0000259" key="13">
    <source>
        <dbReference type="PROSITE" id="PS50103"/>
    </source>
</evidence>
<dbReference type="SUPFAM" id="SSF53335">
    <property type="entry name" value="S-adenosyl-L-methionine-dependent methyltransferases"/>
    <property type="match status" value="1"/>
</dbReference>
<comment type="similarity">
    <text evidence="3 11">Belongs to the TRM44 family.</text>
</comment>
<dbReference type="EC" id="2.1.1.211" evidence="11"/>
<evidence type="ECO:0000256" key="4">
    <source>
        <dbReference type="ARBA" id="ARBA00022490"/>
    </source>
</evidence>
<evidence type="ECO:0000313" key="15">
    <source>
        <dbReference type="Proteomes" id="UP000790347"/>
    </source>
</evidence>
<evidence type="ECO:0000256" key="3">
    <source>
        <dbReference type="ARBA" id="ARBA00009056"/>
    </source>
</evidence>
<dbReference type="GO" id="GO:0005737">
    <property type="term" value="C:cytoplasm"/>
    <property type="evidence" value="ECO:0007669"/>
    <property type="project" value="UniProtKB-SubCell"/>
</dbReference>
<dbReference type="AlphaFoldDB" id="A0A922HP32"/>
<dbReference type="GO" id="GO:0030488">
    <property type="term" value="P:tRNA methylation"/>
    <property type="evidence" value="ECO:0007669"/>
    <property type="project" value="UniProtKB-UniRule"/>
</dbReference>
<dbReference type="Pfam" id="PF07757">
    <property type="entry name" value="AdoMet_MTase"/>
    <property type="match status" value="1"/>
</dbReference>
<comment type="function">
    <text evidence="11">Adenosyl-L-methionine (AdoMet)-dependent tRNA (uracil-O(2)-)-methyltransferase.</text>
</comment>
<evidence type="ECO:0000256" key="10">
    <source>
        <dbReference type="PROSITE-ProRule" id="PRU00723"/>
    </source>
</evidence>
<proteinExistence type="inferred from homology"/>
<keyword evidence="8 11" id="KW-0819">tRNA processing</keyword>
<organism evidence="14 15">
    <name type="scientific">Dermatophagoides farinae</name>
    <name type="common">American house dust mite</name>
    <dbReference type="NCBI Taxonomy" id="6954"/>
    <lineage>
        <taxon>Eukaryota</taxon>
        <taxon>Metazoa</taxon>
        <taxon>Ecdysozoa</taxon>
        <taxon>Arthropoda</taxon>
        <taxon>Chelicerata</taxon>
        <taxon>Arachnida</taxon>
        <taxon>Acari</taxon>
        <taxon>Acariformes</taxon>
        <taxon>Sarcoptiformes</taxon>
        <taxon>Astigmata</taxon>
        <taxon>Psoroptidia</taxon>
        <taxon>Analgoidea</taxon>
        <taxon>Pyroglyphidae</taxon>
        <taxon>Dermatophagoidinae</taxon>
        <taxon>Dermatophagoides</taxon>
    </lineage>
</organism>
<evidence type="ECO:0000256" key="2">
    <source>
        <dbReference type="ARBA" id="ARBA00004496"/>
    </source>
</evidence>
<dbReference type="PANTHER" id="PTHR21210:SF0">
    <property type="entry name" value="TRNA (URACIL-O(2)-)-METHYLTRANSFERASE-RELATED"/>
    <property type="match status" value="1"/>
</dbReference>
<comment type="subcellular location">
    <subcellularLocation>
        <location evidence="2 11">Cytoplasm</location>
    </subcellularLocation>
</comment>
<dbReference type="PANTHER" id="PTHR21210">
    <property type="entry name" value="TRNA (URACIL-O(2)-)-METHYLTRANSFERASE-RELATED"/>
    <property type="match status" value="1"/>
</dbReference>
<feature type="compositionally biased region" description="Basic and acidic residues" evidence="12">
    <location>
        <begin position="244"/>
        <end position="262"/>
    </location>
</feature>
<keyword evidence="10" id="KW-0862">Zinc</keyword>
<dbReference type="InterPro" id="IPR011671">
    <property type="entry name" value="tRNA_uracil_MeTrfase"/>
</dbReference>
<dbReference type="Gene3D" id="3.40.50.150">
    <property type="entry name" value="Vaccinia Virus protein VP39"/>
    <property type="match status" value="1"/>
</dbReference>
<evidence type="ECO:0000313" key="14">
    <source>
        <dbReference type="EMBL" id="KAH9494333.1"/>
    </source>
</evidence>
<keyword evidence="5 11" id="KW-0489">Methyltransferase</keyword>
<evidence type="ECO:0000256" key="8">
    <source>
        <dbReference type="ARBA" id="ARBA00022694"/>
    </source>
</evidence>
<dbReference type="EMBL" id="ASGP02000008">
    <property type="protein sequence ID" value="KAH9494333.1"/>
    <property type="molecule type" value="Genomic_DNA"/>
</dbReference>
<evidence type="ECO:0000256" key="11">
    <source>
        <dbReference type="RuleBase" id="RU368004"/>
    </source>
</evidence>
<evidence type="ECO:0000256" key="9">
    <source>
        <dbReference type="ARBA" id="ARBA00047957"/>
    </source>
</evidence>
<feature type="domain" description="C3H1-type" evidence="13">
    <location>
        <begin position="689"/>
        <end position="718"/>
    </location>
</feature>
<keyword evidence="10" id="KW-0863">Zinc-finger</keyword>
<feature type="region of interest" description="Disordered" evidence="12">
    <location>
        <begin position="232"/>
        <end position="262"/>
    </location>
</feature>
<dbReference type="GO" id="GO:0008270">
    <property type="term" value="F:zinc ion binding"/>
    <property type="evidence" value="ECO:0007669"/>
    <property type="project" value="UniProtKB-KW"/>
</dbReference>
<dbReference type="GO" id="GO:0141101">
    <property type="term" value="F:tRNA(Ser) (uridine(44)-2'-O-)-methyltransferase activity"/>
    <property type="evidence" value="ECO:0007669"/>
    <property type="project" value="UniProtKB-EC"/>
</dbReference>
<feature type="zinc finger region" description="C3H1-type" evidence="10">
    <location>
        <begin position="689"/>
        <end position="718"/>
    </location>
</feature>
<accession>A0A922HP32</accession>
<keyword evidence="7 11" id="KW-0949">S-adenosyl-L-methionine</keyword>
<dbReference type="Proteomes" id="UP000790347">
    <property type="component" value="Unassembled WGS sequence"/>
</dbReference>
<protein>
    <recommendedName>
        <fullName evidence="11">tRNA (uracil-O(2)-)-methyltransferase</fullName>
        <ecNumber evidence="11">2.1.1.211</ecNumber>
    </recommendedName>
</protein>
<gene>
    <name evidence="14" type="primary">TRMT44</name>
    <name evidence="14" type="ORF">DERF_015025</name>
</gene>
<keyword evidence="10" id="KW-0479">Metal-binding</keyword>
<keyword evidence="4 11" id="KW-0963">Cytoplasm</keyword>
<evidence type="ECO:0000256" key="6">
    <source>
        <dbReference type="ARBA" id="ARBA00022679"/>
    </source>
</evidence>
<comment type="caution">
    <text evidence="14">The sequence shown here is derived from an EMBL/GenBank/DDBJ whole genome shotgun (WGS) entry which is preliminary data.</text>
</comment>
<sequence>MAPDNSFWHAALLYINRPNLLNKRLIGAKLERFWQFPNENYDIEQFLSTPNFKTSIKHLDSIFIICDKNNKNLLNFCDPTNELQHQRPILILRKLFRKQSLKSLLKCSTSSDQSNNIEYDFVCLWPLLNKFIIVPLDVEPGFNVNIRQDENSSHVQINIRNGNDDIAFALKLIDDVDKAQNCDKQNFHLELSFPSLVPNEENGKESQLWLKNVFTNKFERWIRQQRQNVEITNKNNSKHKVKRKEQEKSKNNDKYNNRDNKNLEGSIRNISVENYCENYNRLKQKYVQPLMRIWTTIENTDPIKFIYEDIAIAAYLITLWQEEMEKFDTKFQQRKQTFADIGCGNGLLVYILTQEGYDGYGVDLRRRNIWYLYNNDDDDDKERKKVRLIEMKIDLFEYETTDDFGLPHCDWMIGNHSDELTPWILYMASMQNTQTRVFLLPCCCYNLDGFRFQRTTEPSTKSQYQCYIDFLESLCYQFGFAQCQRDKLRIPSTKRICLICTGRTYLMSLVSDNNIINDSSGEQKNIGKQNDESIESEWQQKRRQIVRQSLQKQNDYHQRKRLRETKEPVRNCTHIDQNIKQEIISRLSNALISQTDNDNDPYDGSSLSFQEAIALLDCNNHNDDDDDDDRDKDRIRKHLKNQCGGLQTFIRNHKFIFTIRDGRIRFQSIDYLRIWNQNKDNDPNGEQMKPTKKDCWFYRNHPRGCPLLANECRFRHPI</sequence>